<evidence type="ECO:0000256" key="1">
    <source>
        <dbReference type="SAM" id="MobiDB-lite"/>
    </source>
</evidence>
<evidence type="ECO:0000313" key="2">
    <source>
        <dbReference type="EMBL" id="GFF57053.1"/>
    </source>
</evidence>
<name>A0A8H3XQ48_9EURO</name>
<dbReference type="Proteomes" id="UP000465221">
    <property type="component" value="Unassembled WGS sequence"/>
</dbReference>
<protein>
    <submittedName>
        <fullName evidence="2">Uncharacterized protein</fullName>
    </submittedName>
</protein>
<dbReference type="EMBL" id="BLKC01000145">
    <property type="protein sequence ID" value="GFF57053.1"/>
    <property type="molecule type" value="Genomic_DNA"/>
</dbReference>
<feature type="region of interest" description="Disordered" evidence="1">
    <location>
        <begin position="318"/>
        <end position="376"/>
    </location>
</feature>
<organism evidence="2 3">
    <name type="scientific">Aspergillus udagawae</name>
    <dbReference type="NCBI Taxonomy" id="91492"/>
    <lineage>
        <taxon>Eukaryota</taxon>
        <taxon>Fungi</taxon>
        <taxon>Dikarya</taxon>
        <taxon>Ascomycota</taxon>
        <taxon>Pezizomycotina</taxon>
        <taxon>Eurotiomycetes</taxon>
        <taxon>Eurotiomycetidae</taxon>
        <taxon>Eurotiales</taxon>
        <taxon>Aspergillaceae</taxon>
        <taxon>Aspergillus</taxon>
        <taxon>Aspergillus subgen. Fumigati</taxon>
    </lineage>
</organism>
<dbReference type="AlphaFoldDB" id="A0A8H3XQ48"/>
<accession>A0A8H3XQ48</accession>
<reference evidence="2 3" key="1">
    <citation type="submission" date="2020-01" db="EMBL/GenBank/DDBJ databases">
        <title>Draft genome sequence of Aspergillus udagawae IFM 46972.</title>
        <authorList>
            <person name="Takahashi H."/>
            <person name="Yaguchi T."/>
        </authorList>
    </citation>
    <scope>NUCLEOTIDE SEQUENCE [LARGE SCALE GENOMIC DNA]</scope>
    <source>
        <strain evidence="2 3">IFM 46972</strain>
    </source>
</reference>
<gene>
    <name evidence="2" type="ORF">IFM46972_10681</name>
</gene>
<sequence length="580" mass="64388">MIRFRQTSIVLSEKDTQYHLERTIIRQKTRASQLHQPHVHRRAVDCDGAAFIESEVTFVDSISDCEEQGSIQSSISDAINDTSSLKGDIQDIHGSSLLPSIDKETQCGLQASQMKRTALSQDLGDTEKLTGRLHCSCNQNSLVDGNLHMTDGTAGPHQHTDCFCRTSLLNESFASFVFKGYKQVMTSIPASEANSIGKGSEDLECSGLHRTSPAQAFTTQKHVCLTLTPEKDFHIHFDSFVSAHSLPQGIPVYSESLDSSDDPQLTDSSQIEIPSNTIDSLRLQPSYSINFPAAHHVKKDLTFPRRLMEDYSRKPTEVNGHRRVQTLPNVQNNNTDDGPHLADATNGPVASDGHKIPEHVEQGPNPGPPSAQGESVGDIFKRRMKDHRRLRRWKAWFEAQQIFINTTGKQFAAENQGQGPVLVPEPAWLHRQAALMGLEAVRIAQQVPYMEQQPAFEAQTALNSDTPQHDNRVAVTDENRMPALEEALLDGTGPPPLASSKQSLAEYLIFKERPCARRRNSEPADIKSILHLTAFENSAAFRDYIDATTAELDDPFAQDDVTDFGLLALRDRPVAEWGRD</sequence>
<feature type="compositionally biased region" description="Polar residues" evidence="1">
    <location>
        <begin position="326"/>
        <end position="336"/>
    </location>
</feature>
<comment type="caution">
    <text evidence="2">The sequence shown here is derived from an EMBL/GenBank/DDBJ whole genome shotgun (WGS) entry which is preliminary data.</text>
</comment>
<evidence type="ECO:0000313" key="3">
    <source>
        <dbReference type="Proteomes" id="UP000465221"/>
    </source>
</evidence>
<feature type="compositionally biased region" description="Basic and acidic residues" evidence="1">
    <location>
        <begin position="352"/>
        <end position="361"/>
    </location>
</feature>
<proteinExistence type="predicted"/>